<evidence type="ECO:0000313" key="2">
    <source>
        <dbReference type="Proteomes" id="UP000324222"/>
    </source>
</evidence>
<gene>
    <name evidence="1" type="ORF">E2C01_003367</name>
</gene>
<comment type="caution">
    <text evidence="1">The sequence shown here is derived from an EMBL/GenBank/DDBJ whole genome shotgun (WGS) entry which is preliminary data.</text>
</comment>
<name>A0A5B7CNP4_PORTR</name>
<dbReference type="Proteomes" id="UP000324222">
    <property type="component" value="Unassembled WGS sequence"/>
</dbReference>
<reference evidence="1 2" key="1">
    <citation type="submission" date="2019-05" db="EMBL/GenBank/DDBJ databases">
        <title>Another draft genome of Portunus trituberculatus and its Hox gene families provides insights of decapod evolution.</title>
        <authorList>
            <person name="Jeong J.-H."/>
            <person name="Song I."/>
            <person name="Kim S."/>
            <person name="Choi T."/>
            <person name="Kim D."/>
            <person name="Ryu S."/>
            <person name="Kim W."/>
        </authorList>
    </citation>
    <scope>NUCLEOTIDE SEQUENCE [LARGE SCALE GENOMIC DNA]</scope>
    <source>
        <tissue evidence="1">Muscle</tissue>
    </source>
</reference>
<keyword evidence="2" id="KW-1185">Reference proteome</keyword>
<sequence length="163" mass="18191">MWVSRSCWNARPDPPLTAAPALPLLCLCSNNTFYLPDPLYCCCCPLPSPPLASLGPQAAGVTVSPWPSNSQQVRSRTPPCSKDTDVAVMRTKGDATQRRETPDPIIIKEKKILSFEFELHEVEEGWILYAHFDLASLDTKLKILSVRFRSEGNEVGGFFVRIR</sequence>
<dbReference type="EMBL" id="VSRR010000127">
    <property type="protein sequence ID" value="MPC10728.1"/>
    <property type="molecule type" value="Genomic_DNA"/>
</dbReference>
<protein>
    <submittedName>
        <fullName evidence="1">Uncharacterized protein</fullName>
    </submittedName>
</protein>
<organism evidence="1 2">
    <name type="scientific">Portunus trituberculatus</name>
    <name type="common">Swimming crab</name>
    <name type="synonym">Neptunus trituberculatus</name>
    <dbReference type="NCBI Taxonomy" id="210409"/>
    <lineage>
        <taxon>Eukaryota</taxon>
        <taxon>Metazoa</taxon>
        <taxon>Ecdysozoa</taxon>
        <taxon>Arthropoda</taxon>
        <taxon>Crustacea</taxon>
        <taxon>Multicrustacea</taxon>
        <taxon>Malacostraca</taxon>
        <taxon>Eumalacostraca</taxon>
        <taxon>Eucarida</taxon>
        <taxon>Decapoda</taxon>
        <taxon>Pleocyemata</taxon>
        <taxon>Brachyura</taxon>
        <taxon>Eubrachyura</taxon>
        <taxon>Portunoidea</taxon>
        <taxon>Portunidae</taxon>
        <taxon>Portuninae</taxon>
        <taxon>Portunus</taxon>
    </lineage>
</organism>
<accession>A0A5B7CNP4</accession>
<evidence type="ECO:0000313" key="1">
    <source>
        <dbReference type="EMBL" id="MPC10728.1"/>
    </source>
</evidence>
<proteinExistence type="predicted"/>
<dbReference type="AlphaFoldDB" id="A0A5B7CNP4"/>